<accession>A0A3S9P842</accession>
<sequence length="182" mass="21011">MSYITIPVKTQYLKKDSSLAIQNRLLPKGDIKNWNPLTTTAYLEIYNQVGAEWGWTGRVLMSDTELSSWLNSDNCRLLKLIVDGEIAGFIEFDISKKQSIEVAYFGLLPAFIGQKLGLPFLMESIRKIEQELKTKEVWLHTCQFDHPFAIQVYQKAGFTVVNESIDDEPYEEAFLKKNNYKF</sequence>
<organism evidence="2 3">
    <name type="scientific">Flammeovirga pectinis</name>
    <dbReference type="NCBI Taxonomy" id="2494373"/>
    <lineage>
        <taxon>Bacteria</taxon>
        <taxon>Pseudomonadati</taxon>
        <taxon>Bacteroidota</taxon>
        <taxon>Cytophagia</taxon>
        <taxon>Cytophagales</taxon>
        <taxon>Flammeovirgaceae</taxon>
        <taxon>Flammeovirga</taxon>
    </lineage>
</organism>
<keyword evidence="2" id="KW-0808">Transferase</keyword>
<dbReference type="SUPFAM" id="SSF55729">
    <property type="entry name" value="Acyl-CoA N-acyltransferases (Nat)"/>
    <property type="match status" value="1"/>
</dbReference>
<keyword evidence="3" id="KW-1185">Reference proteome</keyword>
<dbReference type="Gene3D" id="3.40.630.30">
    <property type="match status" value="1"/>
</dbReference>
<dbReference type="AlphaFoldDB" id="A0A3S9P842"/>
<protein>
    <submittedName>
        <fullName evidence="2">GNAT family N-acetyltransferase</fullName>
    </submittedName>
</protein>
<dbReference type="EMBL" id="CP034562">
    <property type="protein sequence ID" value="AZQ64357.1"/>
    <property type="molecule type" value="Genomic_DNA"/>
</dbReference>
<evidence type="ECO:0000313" key="3">
    <source>
        <dbReference type="Proteomes" id="UP000267268"/>
    </source>
</evidence>
<proteinExistence type="predicted"/>
<dbReference type="Proteomes" id="UP000267268">
    <property type="component" value="Chromosome 1"/>
</dbReference>
<name>A0A3S9P842_9BACT</name>
<feature type="domain" description="N-acetyltransferase" evidence="1">
    <location>
        <begin position="32"/>
        <end position="181"/>
    </location>
</feature>
<evidence type="ECO:0000313" key="2">
    <source>
        <dbReference type="EMBL" id="AZQ64357.1"/>
    </source>
</evidence>
<gene>
    <name evidence="2" type="ORF">EI427_19705</name>
</gene>
<dbReference type="RefSeq" id="WP_126617965.1">
    <property type="nucleotide sequence ID" value="NZ_CP034562.1"/>
</dbReference>
<dbReference type="PROSITE" id="PS51186">
    <property type="entry name" value="GNAT"/>
    <property type="match status" value="1"/>
</dbReference>
<dbReference type="InterPro" id="IPR016181">
    <property type="entry name" value="Acyl_CoA_acyltransferase"/>
</dbReference>
<dbReference type="OrthoDB" id="9789605at2"/>
<reference evidence="2 3" key="1">
    <citation type="submission" date="2018-12" db="EMBL/GenBank/DDBJ databases">
        <title>Flammeovirga pectinis sp. nov., isolated from the gut of the Korean scallop, Patinopecten yessoensis.</title>
        <authorList>
            <person name="Bae J.-W."/>
            <person name="Jeong Y.-S."/>
            <person name="Kang W."/>
        </authorList>
    </citation>
    <scope>NUCLEOTIDE SEQUENCE [LARGE SCALE GENOMIC DNA]</scope>
    <source>
        <strain evidence="2 3">L12M1</strain>
    </source>
</reference>
<evidence type="ECO:0000259" key="1">
    <source>
        <dbReference type="PROSITE" id="PS51186"/>
    </source>
</evidence>
<dbReference type="Pfam" id="PF00583">
    <property type="entry name" value="Acetyltransf_1"/>
    <property type="match status" value="1"/>
</dbReference>
<dbReference type="KEGG" id="fll:EI427_19705"/>
<dbReference type="InterPro" id="IPR000182">
    <property type="entry name" value="GNAT_dom"/>
</dbReference>
<dbReference type="GO" id="GO:0016747">
    <property type="term" value="F:acyltransferase activity, transferring groups other than amino-acyl groups"/>
    <property type="evidence" value="ECO:0007669"/>
    <property type="project" value="InterPro"/>
</dbReference>